<comment type="subcellular location">
    <subcellularLocation>
        <location evidence="1">Fimbrium</location>
    </subcellularLocation>
</comment>
<evidence type="ECO:0000313" key="5">
    <source>
        <dbReference type="EMBL" id="KWN17439.1"/>
    </source>
</evidence>
<organism evidence="5 6">
    <name type="scientific">Burkholderia territorii</name>
    <dbReference type="NCBI Taxonomy" id="1503055"/>
    <lineage>
        <taxon>Bacteria</taxon>
        <taxon>Pseudomonadati</taxon>
        <taxon>Pseudomonadota</taxon>
        <taxon>Betaproteobacteria</taxon>
        <taxon>Burkholderiales</taxon>
        <taxon>Burkholderiaceae</taxon>
        <taxon>Burkholderia</taxon>
        <taxon>Burkholderia cepacia complex</taxon>
    </lineage>
</organism>
<accession>A0A108ETX7</accession>
<dbReference type="EMBL" id="LPLZ01000035">
    <property type="protein sequence ID" value="KWN17439.1"/>
    <property type="molecule type" value="Genomic_DNA"/>
</dbReference>
<dbReference type="AlphaFoldDB" id="A0A108ETX7"/>
<dbReference type="Gene3D" id="2.60.40.1090">
    <property type="entry name" value="Fimbrial-type adhesion domain"/>
    <property type="match status" value="1"/>
</dbReference>
<evidence type="ECO:0000313" key="6">
    <source>
        <dbReference type="Proteomes" id="UP000068016"/>
    </source>
</evidence>
<evidence type="ECO:0000256" key="3">
    <source>
        <dbReference type="ARBA" id="ARBA00023263"/>
    </source>
</evidence>
<dbReference type="PANTHER" id="PTHR33420:SF14">
    <property type="entry name" value="TYPE 1 FIMBRIN D-MANNOSE SPECIFIC ADHESIN"/>
    <property type="match status" value="1"/>
</dbReference>
<sequence length="179" mass="18703">MKFETFSEPSGERLSPVQLTTKISLSATVAARVCNVTSGLDAVVDMPAVTASSFGGVGSVSPQAAQPFSVKLDCEENVRVHATMTDANNPANVSNVLSLSPESTASGVGIRILRNNGTVPVRFGPDSSNPGNTNQWYITTTPSTGGRVTVPFVAKYVKSGKQVSTGSVKARSTITFSYQ</sequence>
<dbReference type="InterPro" id="IPR000259">
    <property type="entry name" value="Adhesion_dom_fimbrial"/>
</dbReference>
<dbReference type="Pfam" id="PF00419">
    <property type="entry name" value="Fimbrial"/>
    <property type="match status" value="1"/>
</dbReference>
<comment type="similarity">
    <text evidence="2">Belongs to the fimbrial protein family.</text>
</comment>
<feature type="domain" description="Fimbrial-type adhesion" evidence="4">
    <location>
        <begin position="23"/>
        <end position="179"/>
    </location>
</feature>
<dbReference type="Proteomes" id="UP000068016">
    <property type="component" value="Unassembled WGS sequence"/>
</dbReference>
<dbReference type="GO" id="GO:0043709">
    <property type="term" value="P:cell adhesion involved in single-species biofilm formation"/>
    <property type="evidence" value="ECO:0007669"/>
    <property type="project" value="TreeGrafter"/>
</dbReference>
<proteinExistence type="inferred from homology"/>
<dbReference type="PANTHER" id="PTHR33420">
    <property type="entry name" value="FIMBRIAL SUBUNIT ELFA-RELATED"/>
    <property type="match status" value="1"/>
</dbReference>
<dbReference type="InterPro" id="IPR050263">
    <property type="entry name" value="Bact_Fimbrial_Adh_Pro"/>
</dbReference>
<dbReference type="GO" id="GO:0009289">
    <property type="term" value="C:pilus"/>
    <property type="evidence" value="ECO:0007669"/>
    <property type="project" value="UniProtKB-SubCell"/>
</dbReference>
<evidence type="ECO:0000259" key="4">
    <source>
        <dbReference type="Pfam" id="PF00419"/>
    </source>
</evidence>
<name>A0A108ETX7_9BURK</name>
<keyword evidence="3" id="KW-0281">Fimbrium</keyword>
<evidence type="ECO:0000256" key="2">
    <source>
        <dbReference type="ARBA" id="ARBA00006671"/>
    </source>
</evidence>
<evidence type="ECO:0000256" key="1">
    <source>
        <dbReference type="ARBA" id="ARBA00004561"/>
    </source>
</evidence>
<comment type="caution">
    <text evidence="5">The sequence shown here is derived from an EMBL/GenBank/DDBJ whole genome shotgun (WGS) entry which is preliminary data.</text>
</comment>
<reference evidence="5 6" key="1">
    <citation type="submission" date="2015-11" db="EMBL/GenBank/DDBJ databases">
        <title>Expanding the genomic diversity of Burkholderia species for the development of highly accurate diagnostics.</title>
        <authorList>
            <person name="Sahl J."/>
            <person name="Keim P."/>
            <person name="Wagner D."/>
        </authorList>
    </citation>
    <scope>NUCLEOTIDE SEQUENCE [LARGE SCALE GENOMIC DNA]</scope>
    <source>
        <strain evidence="5 6">MSMB793WGS</strain>
    </source>
</reference>
<dbReference type="InterPro" id="IPR008966">
    <property type="entry name" value="Adhesion_dom_sf"/>
</dbReference>
<gene>
    <name evidence="5" type="ORF">WT83_13130</name>
</gene>
<dbReference type="SUPFAM" id="SSF49401">
    <property type="entry name" value="Bacterial adhesins"/>
    <property type="match status" value="1"/>
</dbReference>
<protein>
    <recommendedName>
        <fullName evidence="4">Fimbrial-type adhesion domain-containing protein</fullName>
    </recommendedName>
</protein>
<dbReference type="InterPro" id="IPR036937">
    <property type="entry name" value="Adhesion_dom_fimbrial_sf"/>
</dbReference>